<dbReference type="InterPro" id="IPR003594">
    <property type="entry name" value="HATPase_dom"/>
</dbReference>
<dbReference type="GO" id="GO:0000155">
    <property type="term" value="F:phosphorelay sensor kinase activity"/>
    <property type="evidence" value="ECO:0007669"/>
    <property type="project" value="InterPro"/>
</dbReference>
<dbReference type="SMART" id="SM00387">
    <property type="entry name" value="HATPase_c"/>
    <property type="match status" value="1"/>
</dbReference>
<dbReference type="PROSITE" id="PS50109">
    <property type="entry name" value="HIS_KIN"/>
    <property type="match status" value="1"/>
</dbReference>
<dbReference type="InterPro" id="IPR050736">
    <property type="entry name" value="Sensor_HK_Regulatory"/>
</dbReference>
<sequence>MSYSYNVASAEFATLCQSQIKLLTQGLGAISSAIYLTGEVEQSPEKQLLLFAIYPQTKSKFTPQIAEVELPEILQRVIAHRKIAPSSLLTDEIETDNLSAVVLEQENLATKQLVLPLIHEEVMMGLLITGREDRHWKQQELEQVKAIAVTLAIARFLEKQSQWYREQLKLQQSMRHWEQEQLGNLLHQLRNPLTALRTFSKLLLKRLLPQDRNQSIVESILRESDRLSELIDRFAAETSSDAPEKLPVTLSTTSVRLLAKEEQPPHNFLLPGNIENLDNLDLKKVLEPLLISTRTIAESKTISFVTNIPSNLPPVKGNSGALREVFNNLLDNSIKYTPEKGQITVRIEQKDNALEIAIEDTGYGIPETDLEHLFERSYRGVQAEGNIPGTGLGLAIAKQLIEQMQGNIEVISPNNRSNNTDFPGTIFIVWLSTVIK</sequence>
<evidence type="ECO:0000313" key="8">
    <source>
        <dbReference type="EMBL" id="VEP14338.1"/>
    </source>
</evidence>
<accession>A0A563VSA9</accession>
<dbReference type="SUPFAM" id="SSF55874">
    <property type="entry name" value="ATPase domain of HSP90 chaperone/DNA topoisomerase II/histidine kinase"/>
    <property type="match status" value="1"/>
</dbReference>
<dbReference type="InterPro" id="IPR036097">
    <property type="entry name" value="HisK_dim/P_sf"/>
</dbReference>
<dbReference type="EMBL" id="CAACVJ010000178">
    <property type="protein sequence ID" value="VEP14338.1"/>
    <property type="molecule type" value="Genomic_DNA"/>
</dbReference>
<organism evidence="8 9">
    <name type="scientific">Hyella patelloides LEGE 07179</name>
    <dbReference type="NCBI Taxonomy" id="945734"/>
    <lineage>
        <taxon>Bacteria</taxon>
        <taxon>Bacillati</taxon>
        <taxon>Cyanobacteriota</taxon>
        <taxon>Cyanophyceae</taxon>
        <taxon>Pleurocapsales</taxon>
        <taxon>Hyellaceae</taxon>
        <taxon>Hyella</taxon>
    </lineage>
</organism>
<dbReference type="Gene3D" id="3.30.450.40">
    <property type="match status" value="1"/>
</dbReference>
<dbReference type="OrthoDB" id="9773956at2"/>
<dbReference type="Pfam" id="PF02518">
    <property type="entry name" value="HATPase_c"/>
    <property type="match status" value="1"/>
</dbReference>
<dbReference type="Gene3D" id="1.10.287.130">
    <property type="match status" value="1"/>
</dbReference>
<keyword evidence="6" id="KW-0902">Two-component regulatory system</keyword>
<comment type="catalytic activity">
    <reaction evidence="1">
        <text>ATP + protein L-histidine = ADP + protein N-phospho-L-histidine.</text>
        <dbReference type="EC" id="2.7.13.3"/>
    </reaction>
</comment>
<dbReference type="AlphaFoldDB" id="A0A563VSA9"/>
<dbReference type="Gene3D" id="3.30.565.10">
    <property type="entry name" value="Histidine kinase-like ATPase, C-terminal domain"/>
    <property type="match status" value="1"/>
</dbReference>
<evidence type="ECO:0000256" key="6">
    <source>
        <dbReference type="ARBA" id="ARBA00023012"/>
    </source>
</evidence>
<dbReference type="PANTHER" id="PTHR43711">
    <property type="entry name" value="TWO-COMPONENT HISTIDINE KINASE"/>
    <property type="match status" value="1"/>
</dbReference>
<dbReference type="FunFam" id="3.30.565.10:FF:000006">
    <property type="entry name" value="Sensor histidine kinase WalK"/>
    <property type="match status" value="1"/>
</dbReference>
<dbReference type="SUPFAM" id="SSF47384">
    <property type="entry name" value="Homodimeric domain of signal transducing histidine kinase"/>
    <property type="match status" value="1"/>
</dbReference>
<keyword evidence="3" id="KW-0597">Phosphoprotein</keyword>
<dbReference type="InterPro" id="IPR036890">
    <property type="entry name" value="HATPase_C_sf"/>
</dbReference>
<dbReference type="CDD" id="cd00075">
    <property type="entry name" value="HATPase"/>
    <property type="match status" value="1"/>
</dbReference>
<evidence type="ECO:0000256" key="3">
    <source>
        <dbReference type="ARBA" id="ARBA00022553"/>
    </source>
</evidence>
<gene>
    <name evidence="8" type="ORF">H1P_2590002</name>
</gene>
<keyword evidence="5 8" id="KW-0418">Kinase</keyword>
<protein>
    <recommendedName>
        <fullName evidence="2">histidine kinase</fullName>
        <ecNumber evidence="2">2.7.13.3</ecNumber>
    </recommendedName>
</protein>
<dbReference type="InterPro" id="IPR004358">
    <property type="entry name" value="Sig_transdc_His_kin-like_C"/>
</dbReference>
<evidence type="ECO:0000256" key="2">
    <source>
        <dbReference type="ARBA" id="ARBA00012438"/>
    </source>
</evidence>
<evidence type="ECO:0000256" key="1">
    <source>
        <dbReference type="ARBA" id="ARBA00000085"/>
    </source>
</evidence>
<dbReference type="Proteomes" id="UP000320055">
    <property type="component" value="Unassembled WGS sequence"/>
</dbReference>
<dbReference type="InterPro" id="IPR003661">
    <property type="entry name" value="HisK_dim/P_dom"/>
</dbReference>
<evidence type="ECO:0000256" key="4">
    <source>
        <dbReference type="ARBA" id="ARBA00022679"/>
    </source>
</evidence>
<dbReference type="EC" id="2.7.13.3" evidence="2"/>
<dbReference type="CDD" id="cd00082">
    <property type="entry name" value="HisKA"/>
    <property type="match status" value="1"/>
</dbReference>
<dbReference type="PANTHER" id="PTHR43711:SF26">
    <property type="entry name" value="SENSOR HISTIDINE KINASE RCSC"/>
    <property type="match status" value="1"/>
</dbReference>
<reference evidence="8 9" key="1">
    <citation type="submission" date="2019-01" db="EMBL/GenBank/DDBJ databases">
        <authorList>
            <person name="Brito A."/>
        </authorList>
    </citation>
    <scope>NUCLEOTIDE SEQUENCE [LARGE SCALE GENOMIC DNA]</scope>
    <source>
        <strain evidence="8">1</strain>
    </source>
</reference>
<dbReference type="PRINTS" id="PR00344">
    <property type="entry name" value="BCTRLSENSOR"/>
</dbReference>
<name>A0A563VSA9_9CYAN</name>
<evidence type="ECO:0000256" key="5">
    <source>
        <dbReference type="ARBA" id="ARBA00022777"/>
    </source>
</evidence>
<evidence type="ECO:0000313" key="9">
    <source>
        <dbReference type="Proteomes" id="UP000320055"/>
    </source>
</evidence>
<feature type="domain" description="Histidine kinase" evidence="7">
    <location>
        <begin position="184"/>
        <end position="435"/>
    </location>
</feature>
<dbReference type="RefSeq" id="WP_144872895.1">
    <property type="nucleotide sequence ID" value="NZ_LR214002.1"/>
</dbReference>
<dbReference type="InterPro" id="IPR029016">
    <property type="entry name" value="GAF-like_dom_sf"/>
</dbReference>
<proteinExistence type="predicted"/>
<keyword evidence="9" id="KW-1185">Reference proteome</keyword>
<dbReference type="Pfam" id="PF00512">
    <property type="entry name" value="HisKA"/>
    <property type="match status" value="1"/>
</dbReference>
<keyword evidence="4" id="KW-0808">Transferase</keyword>
<dbReference type="InterPro" id="IPR005467">
    <property type="entry name" value="His_kinase_dom"/>
</dbReference>
<evidence type="ECO:0000259" key="7">
    <source>
        <dbReference type="PROSITE" id="PS50109"/>
    </source>
</evidence>
<dbReference type="SMART" id="SM00388">
    <property type="entry name" value="HisKA"/>
    <property type="match status" value="1"/>
</dbReference>